<dbReference type="InterPro" id="IPR011761">
    <property type="entry name" value="ATP-grasp"/>
</dbReference>
<dbReference type="SUPFAM" id="SSF51246">
    <property type="entry name" value="Rudiment single hybrid motif"/>
    <property type="match status" value="1"/>
</dbReference>
<gene>
    <name evidence="11" type="ORF">NOG11_04585</name>
</gene>
<dbReference type="FunFam" id="3.40.50.20:FF:000010">
    <property type="entry name" value="Propionyl-CoA carboxylase subunit alpha"/>
    <property type="match status" value="1"/>
</dbReference>
<evidence type="ECO:0000256" key="7">
    <source>
        <dbReference type="PROSITE-ProRule" id="PRU00409"/>
    </source>
</evidence>
<dbReference type="PROSITE" id="PS00188">
    <property type="entry name" value="BIOTIN"/>
    <property type="match status" value="1"/>
</dbReference>
<keyword evidence="3 7" id="KW-0547">Nucleotide-binding</keyword>
<dbReference type="AlphaFoldDB" id="A0A9X2L9J2"/>
<evidence type="ECO:0000256" key="1">
    <source>
        <dbReference type="ARBA" id="ARBA00001953"/>
    </source>
</evidence>
<dbReference type="RefSeq" id="WP_256618506.1">
    <property type="nucleotide sequence ID" value="NZ_JANIBC010000002.1"/>
</dbReference>
<dbReference type="InterPro" id="IPR005482">
    <property type="entry name" value="Biotin_COase_C"/>
</dbReference>
<evidence type="ECO:0000259" key="9">
    <source>
        <dbReference type="PROSITE" id="PS50975"/>
    </source>
</evidence>
<dbReference type="FunFam" id="2.40.50.100:FF:000003">
    <property type="entry name" value="Acetyl-CoA carboxylase biotin carboxyl carrier protein"/>
    <property type="match status" value="1"/>
</dbReference>
<proteinExistence type="predicted"/>
<dbReference type="InterPro" id="IPR011054">
    <property type="entry name" value="Rudment_hybrid_motif"/>
</dbReference>
<dbReference type="FunFam" id="3.30.470.20:FF:000028">
    <property type="entry name" value="Methylcrotonoyl-CoA carboxylase subunit alpha, mitochondrial"/>
    <property type="match status" value="1"/>
</dbReference>
<dbReference type="InterPro" id="IPR000089">
    <property type="entry name" value="Biotin_lipoyl"/>
</dbReference>
<organism evidence="11 12">
    <name type="scientific">Parvularcula maris</name>
    <dbReference type="NCBI Taxonomy" id="2965077"/>
    <lineage>
        <taxon>Bacteria</taxon>
        <taxon>Pseudomonadati</taxon>
        <taxon>Pseudomonadota</taxon>
        <taxon>Alphaproteobacteria</taxon>
        <taxon>Parvularculales</taxon>
        <taxon>Parvularculaceae</taxon>
        <taxon>Parvularcula</taxon>
    </lineage>
</organism>
<comment type="cofactor">
    <cofactor evidence="1">
        <name>biotin</name>
        <dbReference type="ChEBI" id="CHEBI:57586"/>
    </cofactor>
</comment>
<dbReference type="SMART" id="SM00878">
    <property type="entry name" value="Biotin_carb_C"/>
    <property type="match status" value="1"/>
</dbReference>
<evidence type="ECO:0000313" key="11">
    <source>
        <dbReference type="EMBL" id="MCQ8184657.1"/>
    </source>
</evidence>
<protein>
    <submittedName>
        <fullName evidence="11">Biotin/lipoyl-binding protein</fullName>
    </submittedName>
</protein>
<dbReference type="InterPro" id="IPR011764">
    <property type="entry name" value="Biotin_carboxylation_dom"/>
</dbReference>
<evidence type="ECO:0000259" key="8">
    <source>
        <dbReference type="PROSITE" id="PS50968"/>
    </source>
</evidence>
<keyword evidence="5" id="KW-0809">Transit peptide</keyword>
<reference evidence="11" key="1">
    <citation type="submission" date="2022-07" db="EMBL/GenBank/DDBJ databases">
        <title>Parvularcula maris sp. nov., an algicidal bacterium isolated from seawater.</title>
        <authorList>
            <person name="Li F."/>
        </authorList>
    </citation>
    <scope>NUCLEOTIDE SEQUENCE</scope>
    <source>
        <strain evidence="11">BGMRC 0090</strain>
    </source>
</reference>
<evidence type="ECO:0000256" key="5">
    <source>
        <dbReference type="ARBA" id="ARBA00022946"/>
    </source>
</evidence>
<evidence type="ECO:0000256" key="6">
    <source>
        <dbReference type="ARBA" id="ARBA00023267"/>
    </source>
</evidence>
<accession>A0A9X2L9J2</accession>
<evidence type="ECO:0000256" key="3">
    <source>
        <dbReference type="ARBA" id="ARBA00022741"/>
    </source>
</evidence>
<keyword evidence="12" id="KW-1185">Reference proteome</keyword>
<dbReference type="InterPro" id="IPR005479">
    <property type="entry name" value="CPAse_ATP-bd"/>
</dbReference>
<name>A0A9X2L9J2_9PROT</name>
<dbReference type="PROSITE" id="PS00866">
    <property type="entry name" value="CPSASE_1"/>
    <property type="match status" value="1"/>
</dbReference>
<feature type="domain" description="ATP-grasp" evidence="9">
    <location>
        <begin position="123"/>
        <end position="320"/>
    </location>
</feature>
<dbReference type="PROSITE" id="PS50968">
    <property type="entry name" value="BIOTINYL_LIPOYL"/>
    <property type="match status" value="1"/>
</dbReference>
<dbReference type="SUPFAM" id="SSF56059">
    <property type="entry name" value="Glutathione synthetase ATP-binding domain-like"/>
    <property type="match status" value="1"/>
</dbReference>
<keyword evidence="2" id="KW-0436">Ligase</keyword>
<dbReference type="Pfam" id="PF00289">
    <property type="entry name" value="Biotin_carb_N"/>
    <property type="match status" value="1"/>
</dbReference>
<evidence type="ECO:0000259" key="10">
    <source>
        <dbReference type="PROSITE" id="PS50979"/>
    </source>
</evidence>
<sequence length="653" mass="70108">MTDRFSSVLIANRGEIACRIIRTAKVLGYRTVAVASDADRDALHTELADEVVRIGGFHPGESYLDQTKILDAARRSSAEAIHPGYGFLSENAGFARACREAGLIFIGPSPEAIELMGDKARAKRAMIAAGVPCIPGYEDEDQDEARFVEAAEAAGYPVMVKAAAGGGGRGMRIVRRAEELSSALKAAKAEAESAFGSSGLILEKAVENARHVEVQVFGDSHGTIIHLGERDCSLQRRHQKVIEEAPSPAVSEELRRKMGEAAIRAAAAVSYEGAGTVEFLLADDGSFYFLEMNTRLQVEHPVTEEVLGLDLVELQLRVAQGLPLGLQQEDVTLLGHAIEARLYAEDPAAGFLPSIGKIALFEPGEGLRTDTGVRTGSEVTPYYDSMLAKLIAHGRTREEAVRKLLAGLDDTVCFGPLTNLRYLKELIRSETFRSGEARTTTIDGMEPPERPSPTAEQLALIGALITTDQAARGPSVPESLRFFSSSERIVRTVLIEMNGIAHALRVAGGPHHFEVGDIEVTLPPLEGQRGTAELGGKSTPFAFAADEDTYHLSFPEMDVSVQDVTYRRGAGKDEAGAGAVTASMHGQLTDVFIQEGQRVEKGQKLLILEAMKMQHEITAPTTGTVSEVRAKAGTQVASGDLLVTIEIEAEEPS</sequence>
<dbReference type="GO" id="GO:0016874">
    <property type="term" value="F:ligase activity"/>
    <property type="evidence" value="ECO:0007669"/>
    <property type="project" value="UniProtKB-KW"/>
</dbReference>
<evidence type="ECO:0000256" key="2">
    <source>
        <dbReference type="ARBA" id="ARBA00022598"/>
    </source>
</evidence>
<dbReference type="PROSITE" id="PS50975">
    <property type="entry name" value="ATP_GRASP"/>
    <property type="match status" value="1"/>
</dbReference>
<dbReference type="PROSITE" id="PS50979">
    <property type="entry name" value="BC"/>
    <property type="match status" value="1"/>
</dbReference>
<dbReference type="EMBL" id="JANIBC010000002">
    <property type="protein sequence ID" value="MCQ8184657.1"/>
    <property type="molecule type" value="Genomic_DNA"/>
</dbReference>
<evidence type="ECO:0000313" key="12">
    <source>
        <dbReference type="Proteomes" id="UP001142610"/>
    </source>
</evidence>
<dbReference type="Proteomes" id="UP001142610">
    <property type="component" value="Unassembled WGS sequence"/>
</dbReference>
<feature type="domain" description="Lipoyl-binding" evidence="8">
    <location>
        <begin position="570"/>
        <end position="646"/>
    </location>
</feature>
<dbReference type="GO" id="GO:0046872">
    <property type="term" value="F:metal ion binding"/>
    <property type="evidence" value="ECO:0007669"/>
    <property type="project" value="InterPro"/>
</dbReference>
<dbReference type="Gene3D" id="2.40.50.100">
    <property type="match status" value="1"/>
</dbReference>
<feature type="domain" description="Biotin carboxylation" evidence="10">
    <location>
        <begin position="4"/>
        <end position="447"/>
    </location>
</feature>
<keyword evidence="4 7" id="KW-0067">ATP-binding</keyword>
<keyword evidence="6" id="KW-0092">Biotin</keyword>
<dbReference type="InterPro" id="IPR016185">
    <property type="entry name" value="PreATP-grasp_dom_sf"/>
</dbReference>
<dbReference type="InterPro" id="IPR001882">
    <property type="entry name" value="Biotin_BS"/>
</dbReference>
<dbReference type="Pfam" id="PF02785">
    <property type="entry name" value="Biotin_carb_C"/>
    <property type="match status" value="1"/>
</dbReference>
<dbReference type="Pfam" id="PF02786">
    <property type="entry name" value="CPSase_L_D2"/>
    <property type="match status" value="1"/>
</dbReference>
<comment type="caution">
    <text evidence="11">The sequence shown here is derived from an EMBL/GenBank/DDBJ whole genome shotgun (WGS) entry which is preliminary data.</text>
</comment>
<dbReference type="SUPFAM" id="SSF51230">
    <property type="entry name" value="Single hybrid motif"/>
    <property type="match status" value="1"/>
</dbReference>
<dbReference type="Gene3D" id="3.30.470.20">
    <property type="entry name" value="ATP-grasp fold, B domain"/>
    <property type="match status" value="1"/>
</dbReference>
<dbReference type="FunFam" id="3.30.1490.20:FF:000003">
    <property type="entry name" value="acetyl-CoA carboxylase isoform X1"/>
    <property type="match status" value="1"/>
</dbReference>
<evidence type="ECO:0000256" key="4">
    <source>
        <dbReference type="ARBA" id="ARBA00022840"/>
    </source>
</evidence>
<dbReference type="InterPro" id="IPR011053">
    <property type="entry name" value="Single_hybrid_motif"/>
</dbReference>
<dbReference type="PROSITE" id="PS00867">
    <property type="entry name" value="CPSASE_2"/>
    <property type="match status" value="1"/>
</dbReference>
<dbReference type="PANTHER" id="PTHR18866">
    <property type="entry name" value="CARBOXYLASE:PYRUVATE/ACETYL-COA/PROPIONYL-COA CARBOXYLASE"/>
    <property type="match status" value="1"/>
</dbReference>
<dbReference type="CDD" id="cd06850">
    <property type="entry name" value="biotinyl_domain"/>
    <property type="match status" value="1"/>
</dbReference>
<dbReference type="GO" id="GO:0005524">
    <property type="term" value="F:ATP binding"/>
    <property type="evidence" value="ECO:0007669"/>
    <property type="project" value="UniProtKB-UniRule"/>
</dbReference>
<dbReference type="InterPro" id="IPR005481">
    <property type="entry name" value="BC-like_N"/>
</dbReference>
<dbReference type="SUPFAM" id="SSF52440">
    <property type="entry name" value="PreATP-grasp domain"/>
    <property type="match status" value="1"/>
</dbReference>
<dbReference type="Pfam" id="PF00364">
    <property type="entry name" value="Biotin_lipoyl"/>
    <property type="match status" value="1"/>
</dbReference>
<dbReference type="PANTHER" id="PTHR18866:SF33">
    <property type="entry name" value="METHYLCROTONOYL-COA CARBOXYLASE SUBUNIT ALPHA, MITOCHONDRIAL-RELATED"/>
    <property type="match status" value="1"/>
</dbReference>
<dbReference type="InterPro" id="IPR050856">
    <property type="entry name" value="Biotin_carboxylase_complex"/>
</dbReference>